<evidence type="ECO:0000313" key="2">
    <source>
        <dbReference type="EMBL" id="KAF0909245.1"/>
    </source>
</evidence>
<gene>
    <name evidence="2" type="ORF">E2562_032957</name>
</gene>
<feature type="compositionally biased region" description="Basic and acidic residues" evidence="1">
    <location>
        <begin position="49"/>
        <end position="68"/>
    </location>
</feature>
<evidence type="ECO:0000256" key="1">
    <source>
        <dbReference type="SAM" id="MobiDB-lite"/>
    </source>
</evidence>
<dbReference type="EMBL" id="SPHZ02000007">
    <property type="protein sequence ID" value="KAF0909245.1"/>
    <property type="molecule type" value="Genomic_DNA"/>
</dbReference>
<reference evidence="2 3" key="1">
    <citation type="submission" date="2019-11" db="EMBL/GenBank/DDBJ databases">
        <title>Whole genome sequence of Oryza granulata.</title>
        <authorList>
            <person name="Li W."/>
        </authorList>
    </citation>
    <scope>NUCLEOTIDE SEQUENCE [LARGE SCALE GENOMIC DNA]</scope>
    <source>
        <strain evidence="3">cv. Menghai</strain>
        <tissue evidence="2">Leaf</tissue>
    </source>
</reference>
<protein>
    <submittedName>
        <fullName evidence="2">Uncharacterized protein</fullName>
    </submittedName>
</protein>
<keyword evidence="3" id="KW-1185">Reference proteome</keyword>
<name>A0A6G1D920_9ORYZ</name>
<dbReference type="AlphaFoldDB" id="A0A6G1D920"/>
<accession>A0A6G1D920</accession>
<sequence>MVPATSATTVTDSIPGPRRRSSNASPWPLRAVSQPKSEKSRVRGGGARGESRAREEAIGSGNPRRETSGEWSGRVTFACACSGQ</sequence>
<proteinExistence type="predicted"/>
<organism evidence="2 3">
    <name type="scientific">Oryza meyeriana var. granulata</name>
    <dbReference type="NCBI Taxonomy" id="110450"/>
    <lineage>
        <taxon>Eukaryota</taxon>
        <taxon>Viridiplantae</taxon>
        <taxon>Streptophyta</taxon>
        <taxon>Embryophyta</taxon>
        <taxon>Tracheophyta</taxon>
        <taxon>Spermatophyta</taxon>
        <taxon>Magnoliopsida</taxon>
        <taxon>Liliopsida</taxon>
        <taxon>Poales</taxon>
        <taxon>Poaceae</taxon>
        <taxon>BOP clade</taxon>
        <taxon>Oryzoideae</taxon>
        <taxon>Oryzeae</taxon>
        <taxon>Oryzinae</taxon>
        <taxon>Oryza</taxon>
        <taxon>Oryza meyeriana</taxon>
    </lineage>
</organism>
<dbReference type="Proteomes" id="UP000479710">
    <property type="component" value="Unassembled WGS sequence"/>
</dbReference>
<feature type="region of interest" description="Disordered" evidence="1">
    <location>
        <begin position="1"/>
        <end position="72"/>
    </location>
</feature>
<feature type="compositionally biased region" description="Polar residues" evidence="1">
    <location>
        <begin position="1"/>
        <end position="12"/>
    </location>
</feature>
<comment type="caution">
    <text evidence="2">The sequence shown here is derived from an EMBL/GenBank/DDBJ whole genome shotgun (WGS) entry which is preliminary data.</text>
</comment>
<evidence type="ECO:0000313" key="3">
    <source>
        <dbReference type="Proteomes" id="UP000479710"/>
    </source>
</evidence>